<gene>
    <name evidence="1" type="ORF">RRG08_027064</name>
</gene>
<dbReference type="AlphaFoldDB" id="A0AAE0ZHV0"/>
<evidence type="ECO:0000313" key="1">
    <source>
        <dbReference type="EMBL" id="KAK3769495.1"/>
    </source>
</evidence>
<reference evidence="1" key="1">
    <citation type="journal article" date="2023" name="G3 (Bethesda)">
        <title>A reference genome for the long-term kleptoplast-retaining sea slug Elysia crispata morphotype clarki.</title>
        <authorList>
            <person name="Eastman K.E."/>
            <person name="Pendleton A.L."/>
            <person name="Shaikh M.A."/>
            <person name="Suttiyut T."/>
            <person name="Ogas R."/>
            <person name="Tomko P."/>
            <person name="Gavelis G."/>
            <person name="Widhalm J.R."/>
            <person name="Wisecaver J.H."/>
        </authorList>
    </citation>
    <scope>NUCLEOTIDE SEQUENCE</scope>
    <source>
        <strain evidence="1">ECLA1</strain>
    </source>
</reference>
<dbReference type="EMBL" id="JAWDGP010003917">
    <property type="protein sequence ID" value="KAK3769495.1"/>
    <property type="molecule type" value="Genomic_DNA"/>
</dbReference>
<protein>
    <submittedName>
        <fullName evidence="1">Uncharacterized protein</fullName>
    </submittedName>
</protein>
<keyword evidence="2" id="KW-1185">Reference proteome</keyword>
<accession>A0AAE0ZHV0</accession>
<comment type="caution">
    <text evidence="1">The sequence shown here is derived from an EMBL/GenBank/DDBJ whole genome shotgun (WGS) entry which is preliminary data.</text>
</comment>
<name>A0AAE0ZHV0_9GAST</name>
<dbReference type="Proteomes" id="UP001283361">
    <property type="component" value="Unassembled WGS sequence"/>
</dbReference>
<evidence type="ECO:0000313" key="2">
    <source>
        <dbReference type="Proteomes" id="UP001283361"/>
    </source>
</evidence>
<sequence>MSTHPFQENKITVVGVLVTSQNMKNVLPFDTLRHVMHSWYSPIKLILAVGSANDIDYKNNEIAEKE</sequence>
<organism evidence="1 2">
    <name type="scientific">Elysia crispata</name>
    <name type="common">lettuce slug</name>
    <dbReference type="NCBI Taxonomy" id="231223"/>
    <lineage>
        <taxon>Eukaryota</taxon>
        <taxon>Metazoa</taxon>
        <taxon>Spiralia</taxon>
        <taxon>Lophotrochozoa</taxon>
        <taxon>Mollusca</taxon>
        <taxon>Gastropoda</taxon>
        <taxon>Heterobranchia</taxon>
        <taxon>Euthyneura</taxon>
        <taxon>Panpulmonata</taxon>
        <taxon>Sacoglossa</taxon>
        <taxon>Placobranchoidea</taxon>
        <taxon>Plakobranchidae</taxon>
        <taxon>Elysia</taxon>
    </lineage>
</organism>
<proteinExistence type="predicted"/>